<feature type="region of interest" description="Disordered" evidence="1">
    <location>
        <begin position="122"/>
        <end position="391"/>
    </location>
</feature>
<evidence type="ECO:0000256" key="1">
    <source>
        <dbReference type="SAM" id="MobiDB-lite"/>
    </source>
</evidence>
<dbReference type="Proteomes" id="UP000694552">
    <property type="component" value="Unplaced"/>
</dbReference>
<reference evidence="2" key="1">
    <citation type="submission" date="2025-08" db="UniProtKB">
        <authorList>
            <consortium name="Ensembl"/>
        </authorList>
    </citation>
    <scope>IDENTIFICATION</scope>
</reference>
<evidence type="ECO:0000313" key="3">
    <source>
        <dbReference type="Proteomes" id="UP000694552"/>
    </source>
</evidence>
<accession>A0A8C8EBZ8</accession>
<reference evidence="2" key="2">
    <citation type="submission" date="2025-09" db="UniProtKB">
        <authorList>
            <consortium name="Ensembl"/>
        </authorList>
    </citation>
    <scope>IDENTIFICATION</scope>
</reference>
<dbReference type="PANTHER" id="PTHR34438">
    <property type="entry name" value="SI:DKEY-97L20.6"/>
    <property type="match status" value="1"/>
</dbReference>
<proteinExistence type="predicted"/>
<organism evidence="2 3">
    <name type="scientific">Otus sunia</name>
    <name type="common">Oriental scops-owl</name>
    <dbReference type="NCBI Taxonomy" id="257818"/>
    <lineage>
        <taxon>Eukaryota</taxon>
        <taxon>Metazoa</taxon>
        <taxon>Chordata</taxon>
        <taxon>Craniata</taxon>
        <taxon>Vertebrata</taxon>
        <taxon>Euteleostomi</taxon>
        <taxon>Archelosauria</taxon>
        <taxon>Archosauria</taxon>
        <taxon>Dinosauria</taxon>
        <taxon>Saurischia</taxon>
        <taxon>Theropoda</taxon>
        <taxon>Coelurosauria</taxon>
        <taxon>Aves</taxon>
        <taxon>Neognathae</taxon>
        <taxon>Neoaves</taxon>
        <taxon>Telluraves</taxon>
        <taxon>Strigiformes</taxon>
        <taxon>Strigidae</taxon>
        <taxon>Otus</taxon>
    </lineage>
</organism>
<dbReference type="AlphaFoldDB" id="A0A8C8EBZ8"/>
<feature type="region of interest" description="Disordered" evidence="1">
    <location>
        <begin position="29"/>
        <end position="63"/>
    </location>
</feature>
<name>A0A8C8EBZ8_9STRI</name>
<keyword evidence="3" id="KW-1185">Reference proteome</keyword>
<feature type="compositionally biased region" description="Basic residues" evidence="1">
    <location>
        <begin position="251"/>
        <end position="260"/>
    </location>
</feature>
<protein>
    <submittedName>
        <fullName evidence="2">Uncharacterized protein</fullName>
    </submittedName>
</protein>
<dbReference type="PANTHER" id="PTHR34438:SF1">
    <property type="entry name" value="CHROMOSOME 2 OPEN READING FRAME 81"/>
    <property type="match status" value="1"/>
</dbReference>
<dbReference type="InterPro" id="IPR028042">
    <property type="entry name" value="DUF4639"/>
</dbReference>
<dbReference type="PRINTS" id="PR01217">
    <property type="entry name" value="PRICHEXTENSN"/>
</dbReference>
<sequence>MNWGTLRCHVRHPRRGLGYGAFPCSPVPQRGSRVAAPKPRGDKSRPPTVATGRAATSPGHLPAGEWLPLLEAERGDRDVGDIVAELLGCVLDACRRLCPQRVPWAVGWARDTLLQMVMGSFPARDEGETDPEGGHDDAWQEDEEPQPPPADSWAQGSVPVLTPGLGEVRQTPNPAVGPSIHPRSPRSRWGGPGKAQPPPDPPEEVGGTVLPVPGTSSPELPPAEVATAPRPPQGKPPAPCPPPGPAEPRRRPERGRRQPRSSRGDTEGSGVAGGRVPPPPPSRTSPGTMQPGRPPRSTGVKRGGPGSRPRRWIMPQVEVLDPEAEAPACLRGTRRHSRAPEPGSRRPPRGPVTAGGSPPPPMPRQLGSLLGSPCAPVPGEEEEDPPPPRGP</sequence>
<feature type="compositionally biased region" description="Pro residues" evidence="1">
    <location>
        <begin position="229"/>
        <end position="246"/>
    </location>
</feature>
<evidence type="ECO:0000313" key="2">
    <source>
        <dbReference type="Ensembl" id="ENSOSUP00000016209.1"/>
    </source>
</evidence>
<dbReference type="Ensembl" id="ENSOSUT00000016765.1">
    <property type="protein sequence ID" value="ENSOSUP00000016209.1"/>
    <property type="gene ID" value="ENSOSUG00000011577.1"/>
</dbReference>
<dbReference type="Pfam" id="PF15479">
    <property type="entry name" value="DUF4639"/>
    <property type="match status" value="1"/>
</dbReference>